<proteinExistence type="inferred from homology"/>
<name>A0A455TA96_9GAMM</name>
<dbReference type="GO" id="GO:0042803">
    <property type="term" value="F:protein homodimerization activity"/>
    <property type="evidence" value="ECO:0007669"/>
    <property type="project" value="InterPro"/>
</dbReference>
<dbReference type="Gene3D" id="3.90.20.20">
    <property type="match status" value="1"/>
</dbReference>
<evidence type="ECO:0000256" key="9">
    <source>
        <dbReference type="ARBA" id="ARBA00076414"/>
    </source>
</evidence>
<dbReference type="SUPFAM" id="SSF58014">
    <property type="entry name" value="Coiled-coil domain of nucleotide exchange factor GrpE"/>
    <property type="match status" value="1"/>
</dbReference>
<keyword evidence="14" id="KW-1185">Reference proteome</keyword>
<dbReference type="GO" id="GO:0051087">
    <property type="term" value="F:protein-folding chaperone binding"/>
    <property type="evidence" value="ECO:0007669"/>
    <property type="project" value="InterPro"/>
</dbReference>
<dbReference type="PRINTS" id="PR00773">
    <property type="entry name" value="GRPEPROTEIN"/>
</dbReference>
<dbReference type="GO" id="GO:0005737">
    <property type="term" value="C:cytoplasm"/>
    <property type="evidence" value="ECO:0007669"/>
    <property type="project" value="UniProtKB-SubCell"/>
</dbReference>
<evidence type="ECO:0000256" key="8">
    <source>
        <dbReference type="ARBA" id="ARBA00072274"/>
    </source>
</evidence>
<dbReference type="PANTHER" id="PTHR21237:SF23">
    <property type="entry name" value="GRPE PROTEIN HOMOLOG, MITOCHONDRIAL"/>
    <property type="match status" value="1"/>
</dbReference>
<evidence type="ECO:0000256" key="12">
    <source>
        <dbReference type="RuleBase" id="RU004478"/>
    </source>
</evidence>
<evidence type="ECO:0000313" key="13">
    <source>
        <dbReference type="EMBL" id="BBI01210.1"/>
    </source>
</evidence>
<evidence type="ECO:0000256" key="11">
    <source>
        <dbReference type="RuleBase" id="RU000639"/>
    </source>
</evidence>
<evidence type="ECO:0000256" key="4">
    <source>
        <dbReference type="ARBA" id="ARBA00022490"/>
    </source>
</evidence>
<dbReference type="GO" id="GO:0000774">
    <property type="term" value="F:adenyl-nucleotide exchange factor activity"/>
    <property type="evidence" value="ECO:0007669"/>
    <property type="project" value="InterPro"/>
</dbReference>
<dbReference type="PANTHER" id="PTHR21237">
    <property type="entry name" value="GRPE PROTEIN"/>
    <property type="match status" value="1"/>
</dbReference>
<protein>
    <recommendedName>
        <fullName evidence="8 10">Protein GrpE</fullName>
    </recommendedName>
    <alternativeName>
        <fullName evidence="9 10">HSP-70 cofactor</fullName>
    </alternativeName>
</protein>
<dbReference type="GO" id="GO:0051082">
    <property type="term" value="F:unfolded protein binding"/>
    <property type="evidence" value="ECO:0007669"/>
    <property type="project" value="TreeGrafter"/>
</dbReference>
<evidence type="ECO:0000256" key="2">
    <source>
        <dbReference type="ARBA" id="ARBA00009054"/>
    </source>
</evidence>
<sequence length="188" mass="22079">MNDQNQKLENNNLKCSLEKDVVKKDDYIINDPIVNEKIVLLKQELAKVNNDLLQQEIKSKKEIDILNYRIKKNINNHILYSLEECIKEILPTIDNLERSLEIIKTLKDDVKNLLVNMQLILESFNNLLLVYKVKIINKLHVPFDPKIHQAMSIDYSKNFQSNYVVNILQKGYLLHDRLLRPAMVIVSQ</sequence>
<dbReference type="InterPro" id="IPR013805">
    <property type="entry name" value="GrpE_CC"/>
</dbReference>
<evidence type="ECO:0000313" key="14">
    <source>
        <dbReference type="Proteomes" id="UP000317544"/>
    </source>
</evidence>
<dbReference type="Gene3D" id="2.30.22.10">
    <property type="entry name" value="Head domain of nucleotide exchange factor GrpE"/>
    <property type="match status" value="1"/>
</dbReference>
<dbReference type="SUPFAM" id="SSF51064">
    <property type="entry name" value="Head domain of nucleotide exchange factor GrpE"/>
    <property type="match status" value="1"/>
</dbReference>
<gene>
    <name evidence="13" type="primary">grpE1</name>
    <name evidence="10" type="synonym">grpE</name>
    <name evidence="13" type="ORF">BUCNMO_195</name>
</gene>
<dbReference type="InterPro" id="IPR009012">
    <property type="entry name" value="GrpE_head"/>
</dbReference>
<dbReference type="RefSeq" id="WP_158344801.1">
    <property type="nucleotide sequence ID" value="NZ_AP019379.1"/>
</dbReference>
<comment type="subcellular location">
    <subcellularLocation>
        <location evidence="1 10">Cytoplasm</location>
    </subcellularLocation>
</comment>
<dbReference type="Proteomes" id="UP000317544">
    <property type="component" value="Chromosome"/>
</dbReference>
<keyword evidence="4 10" id="KW-0963">Cytoplasm</keyword>
<evidence type="ECO:0000256" key="1">
    <source>
        <dbReference type="ARBA" id="ARBA00004496"/>
    </source>
</evidence>
<evidence type="ECO:0000256" key="6">
    <source>
        <dbReference type="ARBA" id="ARBA00023186"/>
    </source>
</evidence>
<evidence type="ECO:0000256" key="10">
    <source>
        <dbReference type="HAMAP-Rule" id="MF_01151"/>
    </source>
</evidence>
<organism evidence="13 14">
    <name type="scientific">Buchnera aphidicola</name>
    <name type="common">Nipponaphis monzeni</name>
    <dbReference type="NCBI Taxonomy" id="2495405"/>
    <lineage>
        <taxon>Bacteria</taxon>
        <taxon>Pseudomonadati</taxon>
        <taxon>Pseudomonadota</taxon>
        <taxon>Gammaproteobacteria</taxon>
        <taxon>Enterobacterales</taxon>
        <taxon>Erwiniaceae</taxon>
        <taxon>Buchnera</taxon>
    </lineage>
</organism>
<dbReference type="OrthoDB" id="9789811at2"/>
<dbReference type="Pfam" id="PF01025">
    <property type="entry name" value="GrpE"/>
    <property type="match status" value="1"/>
</dbReference>
<keyword evidence="5 10" id="KW-0346">Stress response</keyword>
<reference evidence="13 14" key="1">
    <citation type="journal article" date="2019" name="Proc. Natl. Acad. Sci. U.S.A.">
        <title>Exaggeration and cooption of innate immunity for social defense.</title>
        <authorList>
            <person name="Kutsukake M."/>
            <person name="Moriyama M."/>
            <person name="Shigenobu S."/>
            <person name="Meng X.-Y."/>
            <person name="Nikoh N."/>
            <person name="Noda C."/>
            <person name="Kobayashi S."/>
            <person name="Fukatsu T."/>
        </authorList>
    </citation>
    <scope>NUCLEOTIDE SEQUENCE [LARGE SCALE GENOMIC DNA]</scope>
    <source>
        <strain evidence="13 14">Nmo</strain>
    </source>
</reference>
<dbReference type="InterPro" id="IPR000740">
    <property type="entry name" value="GrpE"/>
</dbReference>
<dbReference type="FunFam" id="2.30.22.10:FF:000001">
    <property type="entry name" value="Protein GrpE"/>
    <property type="match status" value="1"/>
</dbReference>
<comment type="function">
    <text evidence="7 10 11">Participates actively in the response to hyperosmotic and heat shock by preventing the aggregation of stress-denatured proteins, in association with DnaK and GrpE. It is the nucleotide exchange factor for DnaK and may function as a thermosensor. Unfolded proteins bind initially to DnaJ; upon interaction with the DnaJ-bound protein, DnaK hydrolyzes its bound ATP, resulting in the formation of a stable complex. GrpE releases ADP from DnaK; ATP binding to DnaK triggers the release of the substrate protein, thus completing the reaction cycle. Several rounds of ATP-dependent interactions between DnaJ, DnaK and GrpE are required for fully efficient folding.</text>
</comment>
<dbReference type="EMBL" id="AP019379">
    <property type="protein sequence ID" value="BBI01210.1"/>
    <property type="molecule type" value="Genomic_DNA"/>
</dbReference>
<evidence type="ECO:0000256" key="5">
    <source>
        <dbReference type="ARBA" id="ARBA00023016"/>
    </source>
</evidence>
<accession>A0A455TA96</accession>
<comment type="subunit">
    <text evidence="3 10">Homodimer.</text>
</comment>
<evidence type="ECO:0000256" key="3">
    <source>
        <dbReference type="ARBA" id="ARBA00011738"/>
    </source>
</evidence>
<dbReference type="HAMAP" id="MF_01151">
    <property type="entry name" value="GrpE"/>
    <property type="match status" value="1"/>
</dbReference>
<dbReference type="AlphaFoldDB" id="A0A455TA96"/>
<comment type="similarity">
    <text evidence="2 10 12">Belongs to the GrpE family.</text>
</comment>
<evidence type="ECO:0000256" key="7">
    <source>
        <dbReference type="ARBA" id="ARBA00053401"/>
    </source>
</evidence>
<dbReference type="PROSITE" id="PS01071">
    <property type="entry name" value="GRPE"/>
    <property type="match status" value="1"/>
</dbReference>
<dbReference type="CDD" id="cd00446">
    <property type="entry name" value="GrpE"/>
    <property type="match status" value="1"/>
</dbReference>
<dbReference type="GO" id="GO:0006457">
    <property type="term" value="P:protein folding"/>
    <property type="evidence" value="ECO:0007669"/>
    <property type="project" value="InterPro"/>
</dbReference>
<keyword evidence="6 10" id="KW-0143">Chaperone</keyword>